<reference evidence="6 7" key="1">
    <citation type="submission" date="2023-08" db="EMBL/GenBank/DDBJ databases">
        <authorList>
            <person name="Girao M."/>
            <person name="Carvalho M.F."/>
        </authorList>
    </citation>
    <scope>NUCLEOTIDE SEQUENCE [LARGE SCALE GENOMIC DNA]</scope>
    <source>
        <strain evidence="6 7">CT-R113</strain>
    </source>
</reference>
<name>A0ABU7KG35_9ACTN</name>
<evidence type="ECO:0000256" key="2">
    <source>
        <dbReference type="ARBA" id="ARBA00022692"/>
    </source>
</evidence>
<dbReference type="SUPFAM" id="SSF144083">
    <property type="entry name" value="Magnesium transport protein CorA, transmembrane region"/>
    <property type="match status" value="1"/>
</dbReference>
<keyword evidence="2 5" id="KW-0812">Transmembrane</keyword>
<feature type="transmembrane region" description="Helical" evidence="5">
    <location>
        <begin position="20"/>
        <end position="39"/>
    </location>
</feature>
<organism evidence="6 7">
    <name type="scientific">Nocardiopsis codii</name>
    <dbReference type="NCBI Taxonomy" id="3065942"/>
    <lineage>
        <taxon>Bacteria</taxon>
        <taxon>Bacillati</taxon>
        <taxon>Actinomycetota</taxon>
        <taxon>Actinomycetes</taxon>
        <taxon>Streptosporangiales</taxon>
        <taxon>Nocardiopsidaceae</taxon>
        <taxon>Nocardiopsis</taxon>
    </lineage>
</organism>
<comment type="caution">
    <text evidence="6">The sequence shown here is derived from an EMBL/GenBank/DDBJ whole genome shotgun (WGS) entry which is preliminary data.</text>
</comment>
<evidence type="ECO:0000313" key="6">
    <source>
        <dbReference type="EMBL" id="MEE2041177.1"/>
    </source>
</evidence>
<gene>
    <name evidence="6" type="ORF">Q8791_28535</name>
</gene>
<evidence type="ECO:0000256" key="1">
    <source>
        <dbReference type="ARBA" id="ARBA00004651"/>
    </source>
</evidence>
<dbReference type="InterPro" id="IPR002523">
    <property type="entry name" value="MgTranspt_CorA/ZnTranspt_ZntB"/>
</dbReference>
<keyword evidence="4 5" id="KW-0472">Membrane</keyword>
<sequence length="45" mass="5240">MAGVYGMNFDQMPELHWAWGYPFAVALMLGLGVGLWGVFKWRHWL</sequence>
<evidence type="ECO:0000313" key="7">
    <source>
        <dbReference type="Proteomes" id="UP001356095"/>
    </source>
</evidence>
<evidence type="ECO:0000256" key="3">
    <source>
        <dbReference type="ARBA" id="ARBA00022989"/>
    </source>
</evidence>
<dbReference type="PANTHER" id="PTHR46494:SF1">
    <property type="entry name" value="CORA FAMILY METAL ION TRANSPORTER (EUROFUNG)"/>
    <property type="match status" value="1"/>
</dbReference>
<keyword evidence="3 5" id="KW-1133">Transmembrane helix</keyword>
<dbReference type="Proteomes" id="UP001356095">
    <property type="component" value="Unassembled WGS sequence"/>
</dbReference>
<dbReference type="Gene3D" id="1.20.58.340">
    <property type="entry name" value="Magnesium transport protein CorA, transmembrane region"/>
    <property type="match status" value="1"/>
</dbReference>
<evidence type="ECO:0000256" key="5">
    <source>
        <dbReference type="SAM" id="Phobius"/>
    </source>
</evidence>
<dbReference type="PANTHER" id="PTHR46494">
    <property type="entry name" value="CORA FAMILY METAL ION TRANSPORTER (EUROFUNG)"/>
    <property type="match status" value="1"/>
</dbReference>
<evidence type="ECO:0000256" key="4">
    <source>
        <dbReference type="ARBA" id="ARBA00023136"/>
    </source>
</evidence>
<proteinExistence type="predicted"/>
<dbReference type="Pfam" id="PF01544">
    <property type="entry name" value="CorA"/>
    <property type="match status" value="1"/>
</dbReference>
<protein>
    <submittedName>
        <fullName evidence="6">CorA family divalent cation transporter</fullName>
    </submittedName>
</protein>
<dbReference type="RefSeq" id="WP_330094936.1">
    <property type="nucleotide sequence ID" value="NZ_JAUZMY010000043.1"/>
</dbReference>
<accession>A0ABU7KG35</accession>
<dbReference type="EMBL" id="JAUZMY010000043">
    <property type="protein sequence ID" value="MEE2041177.1"/>
    <property type="molecule type" value="Genomic_DNA"/>
</dbReference>
<comment type="subcellular location">
    <subcellularLocation>
        <location evidence="1">Cell membrane</location>
        <topology evidence="1">Multi-pass membrane protein</topology>
    </subcellularLocation>
</comment>
<keyword evidence="7" id="KW-1185">Reference proteome</keyword>
<dbReference type="InterPro" id="IPR045863">
    <property type="entry name" value="CorA_TM1_TM2"/>
</dbReference>